<feature type="transmembrane region" description="Helical" evidence="1">
    <location>
        <begin position="129"/>
        <end position="146"/>
    </location>
</feature>
<keyword evidence="1" id="KW-0472">Membrane</keyword>
<evidence type="ECO:0000256" key="1">
    <source>
        <dbReference type="SAM" id="Phobius"/>
    </source>
</evidence>
<evidence type="ECO:0000313" key="2">
    <source>
        <dbReference type="EMBL" id="MDQ0469373.1"/>
    </source>
</evidence>
<feature type="transmembrane region" description="Helical" evidence="1">
    <location>
        <begin position="158"/>
        <end position="187"/>
    </location>
</feature>
<evidence type="ECO:0000313" key="3">
    <source>
        <dbReference type="Proteomes" id="UP001242480"/>
    </source>
</evidence>
<feature type="transmembrane region" description="Helical" evidence="1">
    <location>
        <begin position="78"/>
        <end position="98"/>
    </location>
</feature>
<gene>
    <name evidence="2" type="ORF">QO011_002384</name>
</gene>
<sequence>MSVRAAAPVRVPELLLALLTCIAGFALSLHLFYPGMATHDALAVYDQAYAGRFGDWQPPLLGVIWIALEQVLGYGPRAIFLPSAALYWLGFLLLFLGLRRSGARVAWLALPVALLPPVFALTGTIWRDVIFSILWLVGFGLVLASADRGRVWRTAALVPAGAIVLTGFLLRPNALFAAAPLLVYLAWPRDWRWRRLLVFALPISAVLVGSTYAVNYLWLKARQDHGLYSIFVFDLAGITHFSGENVFPIAWTPQELETLKAKCYNPAYWDAIWWRGCTFAMHKIDYDVPPGSKLFGSPRLRQAWIEAVLAHPLAYAEHRLNHFRVLLTGELMVMFDQYRSGQYRFLLFKNADYWRLETAVIWLNRETPLFRGGLWLALALAAGLAALRFEQGRAKAAVLALSSSGVVYTLTYLVFGVAAEYRYVYWTALSSLCAGIVVLAKWECDRRTVP</sequence>
<name>A0ABU0J534_9HYPH</name>
<protein>
    <recommendedName>
        <fullName evidence="4">Glycosyltransferase RgtA/B/C/D-like domain-containing protein</fullName>
    </recommendedName>
</protein>
<accession>A0ABU0J534</accession>
<feature type="transmembrane region" description="Helical" evidence="1">
    <location>
        <begin position="396"/>
        <end position="417"/>
    </location>
</feature>
<dbReference type="RefSeq" id="WP_307272026.1">
    <property type="nucleotide sequence ID" value="NZ_JAUSVX010000003.1"/>
</dbReference>
<feature type="transmembrane region" description="Helical" evidence="1">
    <location>
        <begin position="105"/>
        <end position="123"/>
    </location>
</feature>
<evidence type="ECO:0008006" key="4">
    <source>
        <dbReference type="Google" id="ProtNLM"/>
    </source>
</evidence>
<comment type="caution">
    <text evidence="2">The sequence shown here is derived from an EMBL/GenBank/DDBJ whole genome shotgun (WGS) entry which is preliminary data.</text>
</comment>
<feature type="transmembrane region" description="Helical" evidence="1">
    <location>
        <begin position="12"/>
        <end position="33"/>
    </location>
</feature>
<feature type="transmembrane region" description="Helical" evidence="1">
    <location>
        <begin position="199"/>
        <end position="219"/>
    </location>
</feature>
<feature type="transmembrane region" description="Helical" evidence="1">
    <location>
        <begin position="423"/>
        <end position="442"/>
    </location>
</feature>
<keyword evidence="1" id="KW-1133">Transmembrane helix</keyword>
<keyword evidence="3" id="KW-1185">Reference proteome</keyword>
<dbReference type="EMBL" id="JAUSVX010000003">
    <property type="protein sequence ID" value="MDQ0469373.1"/>
    <property type="molecule type" value="Genomic_DNA"/>
</dbReference>
<organism evidence="2 3">
    <name type="scientific">Labrys wisconsinensis</name>
    <dbReference type="NCBI Taxonomy" id="425677"/>
    <lineage>
        <taxon>Bacteria</taxon>
        <taxon>Pseudomonadati</taxon>
        <taxon>Pseudomonadota</taxon>
        <taxon>Alphaproteobacteria</taxon>
        <taxon>Hyphomicrobiales</taxon>
        <taxon>Xanthobacteraceae</taxon>
        <taxon>Labrys</taxon>
    </lineage>
</organism>
<reference evidence="2 3" key="1">
    <citation type="submission" date="2023-07" db="EMBL/GenBank/DDBJ databases">
        <title>Genomic Encyclopedia of Type Strains, Phase IV (KMG-IV): sequencing the most valuable type-strain genomes for metagenomic binning, comparative biology and taxonomic classification.</title>
        <authorList>
            <person name="Goeker M."/>
        </authorList>
    </citation>
    <scope>NUCLEOTIDE SEQUENCE [LARGE SCALE GENOMIC DNA]</scope>
    <source>
        <strain evidence="2 3">DSM 19619</strain>
    </source>
</reference>
<dbReference type="Proteomes" id="UP001242480">
    <property type="component" value="Unassembled WGS sequence"/>
</dbReference>
<proteinExistence type="predicted"/>
<keyword evidence="1" id="KW-0812">Transmembrane</keyword>